<dbReference type="Pfam" id="PF06094">
    <property type="entry name" value="GGACT"/>
    <property type="match status" value="1"/>
</dbReference>
<dbReference type="InterPro" id="IPR036568">
    <property type="entry name" value="GGCT-like_sf"/>
</dbReference>
<dbReference type="AlphaFoldDB" id="A0A931FY07"/>
<dbReference type="EMBL" id="JADQTO010000003">
    <property type="protein sequence ID" value="MBG0561376.1"/>
    <property type="molecule type" value="Genomic_DNA"/>
</dbReference>
<protein>
    <submittedName>
        <fullName evidence="2">Gamma-glutamylcyclotransferase</fullName>
    </submittedName>
</protein>
<dbReference type="InterPro" id="IPR013024">
    <property type="entry name" value="GGCT-like"/>
</dbReference>
<dbReference type="Gene3D" id="3.10.490.10">
    <property type="entry name" value="Gamma-glutamyl cyclotransferase-like"/>
    <property type="match status" value="1"/>
</dbReference>
<comment type="caution">
    <text evidence="2">The sequence shown here is derived from an EMBL/GenBank/DDBJ whole genome shotgun (WGS) entry which is preliminary data.</text>
</comment>
<dbReference type="RefSeq" id="WP_196413168.1">
    <property type="nucleotide sequence ID" value="NZ_JADQTO010000003.1"/>
</dbReference>
<sequence length="124" mass="13585">MDHESEPRTGAAALFRLASYGTLAPGRPNHHQLDGLEGRWFEGQVYGRLVDAGWGTDLGYPALVLDAGGTAIDVHVFESPDLPAHWSRLDRFEGPGYQRVTAIVHSSAGDLEASIYALRVRERD</sequence>
<feature type="domain" description="Gamma-glutamylcyclotransferase AIG2-like" evidence="1">
    <location>
        <begin position="19"/>
        <end position="119"/>
    </location>
</feature>
<dbReference type="SUPFAM" id="SSF110857">
    <property type="entry name" value="Gamma-glutamyl cyclotransferase-like"/>
    <property type="match status" value="1"/>
</dbReference>
<evidence type="ECO:0000259" key="1">
    <source>
        <dbReference type="Pfam" id="PF06094"/>
    </source>
</evidence>
<name>A0A931FY07_9ACTN</name>
<proteinExistence type="predicted"/>
<reference evidence="2" key="1">
    <citation type="submission" date="2020-11" db="EMBL/GenBank/DDBJ databases">
        <title>Isolation and identification of active actinomycetes.</title>
        <authorList>
            <person name="Sun X."/>
        </authorList>
    </citation>
    <scope>NUCLEOTIDE SEQUENCE</scope>
    <source>
        <strain evidence="2">NEAU-A11</strain>
    </source>
</reference>
<evidence type="ECO:0000313" key="3">
    <source>
        <dbReference type="Proteomes" id="UP000598146"/>
    </source>
</evidence>
<accession>A0A931FY07</accession>
<gene>
    <name evidence="2" type="ORF">I4J89_07865</name>
</gene>
<dbReference type="Proteomes" id="UP000598146">
    <property type="component" value="Unassembled WGS sequence"/>
</dbReference>
<evidence type="ECO:0000313" key="2">
    <source>
        <dbReference type="EMBL" id="MBG0561376.1"/>
    </source>
</evidence>
<keyword evidence="3" id="KW-1185">Reference proteome</keyword>
<organism evidence="2 3">
    <name type="scientific">Actinoplanes aureus</name>
    <dbReference type="NCBI Taxonomy" id="2792083"/>
    <lineage>
        <taxon>Bacteria</taxon>
        <taxon>Bacillati</taxon>
        <taxon>Actinomycetota</taxon>
        <taxon>Actinomycetes</taxon>
        <taxon>Micromonosporales</taxon>
        <taxon>Micromonosporaceae</taxon>
        <taxon>Actinoplanes</taxon>
    </lineage>
</organism>
<dbReference type="CDD" id="cd06661">
    <property type="entry name" value="GGCT_like"/>
    <property type="match status" value="1"/>
</dbReference>
<dbReference type="InterPro" id="IPR009288">
    <property type="entry name" value="AIG2-like_dom"/>
</dbReference>